<proteinExistence type="predicted"/>
<dbReference type="KEGG" id="pdio:PDMSB3_2331.1"/>
<dbReference type="Proteomes" id="UP000325811">
    <property type="component" value="Chromosome II"/>
</dbReference>
<evidence type="ECO:0000313" key="6">
    <source>
        <dbReference type="Proteomes" id="UP000325811"/>
    </source>
</evidence>
<feature type="chain" id="PRO_5024943068" description="Photosynthesis system II assembly factor Ycf48/Hcf136-like domain-containing protein" evidence="3">
    <location>
        <begin position="28"/>
        <end position="375"/>
    </location>
</feature>
<organism evidence="5 6">
    <name type="scientific">Paraburkholderia dioscoreae</name>
    <dbReference type="NCBI Taxonomy" id="2604047"/>
    <lineage>
        <taxon>Bacteria</taxon>
        <taxon>Pseudomonadati</taxon>
        <taxon>Pseudomonadota</taxon>
        <taxon>Betaproteobacteria</taxon>
        <taxon>Burkholderiales</taxon>
        <taxon>Burkholderiaceae</taxon>
        <taxon>Paraburkholderia</taxon>
    </lineage>
</organism>
<dbReference type="Gene3D" id="2.130.10.10">
    <property type="entry name" value="YVTN repeat-like/Quinoprotein amine dehydrogenase"/>
    <property type="match status" value="2"/>
</dbReference>
<feature type="signal peptide" evidence="3">
    <location>
        <begin position="1"/>
        <end position="27"/>
    </location>
</feature>
<keyword evidence="3" id="KW-0732">Signal</keyword>
<accession>A0A5Q4ZJI0</accession>
<evidence type="ECO:0000256" key="2">
    <source>
        <dbReference type="ARBA" id="ARBA00023276"/>
    </source>
</evidence>
<evidence type="ECO:0000259" key="4">
    <source>
        <dbReference type="Pfam" id="PF14870"/>
    </source>
</evidence>
<dbReference type="InterPro" id="IPR015943">
    <property type="entry name" value="WD40/YVTN_repeat-like_dom_sf"/>
</dbReference>
<feature type="domain" description="Photosynthesis system II assembly factor Ycf48/Hcf136-like" evidence="4">
    <location>
        <begin position="181"/>
        <end position="257"/>
    </location>
</feature>
<dbReference type="PANTHER" id="PTHR47199:SF2">
    <property type="entry name" value="PHOTOSYSTEM II STABILITY_ASSEMBLY FACTOR HCF136, CHLOROPLASTIC"/>
    <property type="match status" value="1"/>
</dbReference>
<protein>
    <recommendedName>
        <fullName evidence="4">Photosynthesis system II assembly factor Ycf48/Hcf136-like domain-containing protein</fullName>
    </recommendedName>
</protein>
<evidence type="ECO:0000313" key="5">
    <source>
        <dbReference type="EMBL" id="VVD33615.1"/>
    </source>
</evidence>
<evidence type="ECO:0000256" key="1">
    <source>
        <dbReference type="ARBA" id="ARBA00022531"/>
    </source>
</evidence>
<reference evidence="5 6" key="1">
    <citation type="submission" date="2019-08" db="EMBL/GenBank/DDBJ databases">
        <authorList>
            <person name="Herpell B J."/>
        </authorList>
    </citation>
    <scope>NUCLEOTIDE SEQUENCE [LARGE SCALE GENOMIC DNA]</scope>
    <source>
        <strain evidence="6">Msb3</strain>
    </source>
</reference>
<dbReference type="GO" id="GO:0015979">
    <property type="term" value="P:photosynthesis"/>
    <property type="evidence" value="ECO:0007669"/>
    <property type="project" value="UniProtKB-KW"/>
</dbReference>
<dbReference type="Pfam" id="PF14870">
    <property type="entry name" value="PSII_BNR"/>
    <property type="match status" value="2"/>
</dbReference>
<keyword evidence="2" id="KW-0604">Photosystem II</keyword>
<dbReference type="RefSeq" id="WP_165188747.1">
    <property type="nucleotide sequence ID" value="NZ_LR699554.1"/>
</dbReference>
<evidence type="ECO:0000256" key="3">
    <source>
        <dbReference type="SAM" id="SignalP"/>
    </source>
</evidence>
<name>A0A5Q4ZJI0_9BURK</name>
<keyword evidence="6" id="KW-1185">Reference proteome</keyword>
<sequence>MTFRSVQCMTASVTALVAALACPPAFAAATGAGPQTASAARFIDPLDAPAEAAVSPATRPMTAVASAGQRLVGVGQRGVIVVSDDHGQHWRQVASPVQSDLTAITFPTATEGWAVGHDGVILHTSNGGTSWTKQLDGRISNERFVAYYRAAVARGDANAAVSQTYLKQEENNAKAGPSLPYLDVWFDDASHGYAVGSFGSIAVTSDGGKTWQPGLEHIDNPDFLNLNAIRGVGGEVYIAGERGTVFKLDRASGQFKRLQSGYTGSFFGIVGNDKRLFAFGLRGTVYQSTDRGASWQKADTGTDSTLNGATVLGDGRIVICGSRAMLLVADPVSGVFQRVSADTPMLFAGIAADGADRVALGGSSGMSVEAIGARR</sequence>
<dbReference type="PROSITE" id="PS51257">
    <property type="entry name" value="PROKAR_LIPOPROTEIN"/>
    <property type="match status" value="1"/>
</dbReference>
<dbReference type="AlphaFoldDB" id="A0A5Q4ZJI0"/>
<dbReference type="SUPFAM" id="SSF50939">
    <property type="entry name" value="Sialidases"/>
    <property type="match status" value="1"/>
</dbReference>
<dbReference type="PANTHER" id="PTHR47199">
    <property type="entry name" value="PHOTOSYSTEM II STABILITY/ASSEMBLY FACTOR HCF136, CHLOROPLASTIC"/>
    <property type="match status" value="1"/>
</dbReference>
<feature type="domain" description="Photosynthesis system II assembly factor Ycf48/Hcf136-like" evidence="4">
    <location>
        <begin position="74"/>
        <end position="133"/>
    </location>
</feature>
<dbReference type="EMBL" id="LR699554">
    <property type="protein sequence ID" value="VVD33615.1"/>
    <property type="molecule type" value="Genomic_DNA"/>
</dbReference>
<dbReference type="InterPro" id="IPR036278">
    <property type="entry name" value="Sialidase_sf"/>
</dbReference>
<dbReference type="GO" id="GO:0009523">
    <property type="term" value="C:photosystem II"/>
    <property type="evidence" value="ECO:0007669"/>
    <property type="project" value="UniProtKB-KW"/>
</dbReference>
<keyword evidence="1" id="KW-0602">Photosynthesis</keyword>
<gene>
    <name evidence="5" type="ORF">PDMSB3_2331</name>
</gene>
<dbReference type="InterPro" id="IPR028203">
    <property type="entry name" value="PSII_CF48-like_dom"/>
</dbReference>